<name>A0A7C0YAX8_DESA2</name>
<evidence type="ECO:0000313" key="6">
    <source>
        <dbReference type="EMBL" id="HDD44892.1"/>
    </source>
</evidence>
<dbReference type="GO" id="GO:0005198">
    <property type="term" value="F:structural molecule activity"/>
    <property type="evidence" value="ECO:0007669"/>
    <property type="project" value="UniProtKB-UniRule"/>
</dbReference>
<dbReference type="EMBL" id="DRBS01000316">
    <property type="protein sequence ID" value="HDD44892.1"/>
    <property type="molecule type" value="Genomic_DNA"/>
</dbReference>
<keyword evidence="6" id="KW-0969">Cilium</keyword>
<sequence length="92" mass="10870">MIEKVSFNDFEIVKNIAEKKDFSFGEILKTYLQKVNTEQKIADEMINRFLAGEADIHQVMIALEKAELSFQLMMQVRNKLIEAYHEIMRMQI</sequence>
<organism evidence="6">
    <name type="scientific">Desulfofervidus auxilii</name>
    <dbReference type="NCBI Taxonomy" id="1621989"/>
    <lineage>
        <taxon>Bacteria</taxon>
        <taxon>Pseudomonadati</taxon>
        <taxon>Thermodesulfobacteriota</taxon>
        <taxon>Candidatus Desulfofervidia</taxon>
        <taxon>Candidatus Desulfofervidales</taxon>
        <taxon>Candidatus Desulfofervidaceae</taxon>
        <taxon>Candidatus Desulfofervidus</taxon>
    </lineage>
</organism>
<dbReference type="Pfam" id="PF02049">
    <property type="entry name" value="FliE"/>
    <property type="match status" value="1"/>
</dbReference>
<evidence type="ECO:0000256" key="2">
    <source>
        <dbReference type="ARBA" id="ARBA00009272"/>
    </source>
</evidence>
<dbReference type="HAMAP" id="MF_00724">
    <property type="entry name" value="FliE"/>
    <property type="match status" value="1"/>
</dbReference>
<dbReference type="AlphaFoldDB" id="A0A7C0YAX8"/>
<reference evidence="6" key="1">
    <citation type="journal article" date="2020" name="mSystems">
        <title>Genome- and Community-Level Interaction Insights into Carbon Utilization and Element Cycling Functions of Hydrothermarchaeota in Hydrothermal Sediment.</title>
        <authorList>
            <person name="Zhou Z."/>
            <person name="Liu Y."/>
            <person name="Xu W."/>
            <person name="Pan J."/>
            <person name="Luo Z.H."/>
            <person name="Li M."/>
        </authorList>
    </citation>
    <scope>NUCLEOTIDE SEQUENCE [LARGE SCALE GENOMIC DNA]</scope>
    <source>
        <strain evidence="6">HyVt-233</strain>
    </source>
</reference>
<keyword evidence="6" id="KW-0282">Flagellum</keyword>
<dbReference type="GO" id="GO:0009425">
    <property type="term" value="C:bacterial-type flagellum basal body"/>
    <property type="evidence" value="ECO:0007669"/>
    <property type="project" value="UniProtKB-SubCell"/>
</dbReference>
<evidence type="ECO:0000256" key="1">
    <source>
        <dbReference type="ARBA" id="ARBA00004117"/>
    </source>
</evidence>
<comment type="subcellular location">
    <subcellularLocation>
        <location evidence="1 4">Bacterial flagellum basal body</location>
    </subcellularLocation>
</comment>
<comment type="similarity">
    <text evidence="2 4">Belongs to the FliE family.</text>
</comment>
<dbReference type="Proteomes" id="UP000886289">
    <property type="component" value="Unassembled WGS sequence"/>
</dbReference>
<gene>
    <name evidence="4 6" type="primary">fliE</name>
    <name evidence="6" type="ORF">ENG63_08555</name>
</gene>
<dbReference type="GO" id="GO:0071973">
    <property type="term" value="P:bacterial-type flagellum-dependent cell motility"/>
    <property type="evidence" value="ECO:0007669"/>
    <property type="project" value="InterPro"/>
</dbReference>
<dbReference type="PRINTS" id="PR01006">
    <property type="entry name" value="FLGHOOKFLIE"/>
</dbReference>
<evidence type="ECO:0000256" key="4">
    <source>
        <dbReference type="HAMAP-Rule" id="MF_00724"/>
    </source>
</evidence>
<dbReference type="NCBIfam" id="TIGR00205">
    <property type="entry name" value="fliE"/>
    <property type="match status" value="1"/>
</dbReference>
<evidence type="ECO:0000256" key="3">
    <source>
        <dbReference type="ARBA" id="ARBA00023143"/>
    </source>
</evidence>
<evidence type="ECO:0000256" key="5">
    <source>
        <dbReference type="NCBIfam" id="TIGR00205"/>
    </source>
</evidence>
<dbReference type="PANTHER" id="PTHR34653">
    <property type="match status" value="1"/>
</dbReference>
<comment type="caution">
    <text evidence="6">The sequence shown here is derived from an EMBL/GenBank/DDBJ whole genome shotgun (WGS) entry which is preliminary data.</text>
</comment>
<dbReference type="InterPro" id="IPR001624">
    <property type="entry name" value="FliE"/>
</dbReference>
<accession>A0A7C0YAX8</accession>
<protein>
    <recommendedName>
        <fullName evidence="4 5">Flagellar hook-basal body complex protein FliE</fullName>
    </recommendedName>
</protein>
<keyword evidence="3 4" id="KW-0975">Bacterial flagellum</keyword>
<dbReference type="GO" id="GO:0003774">
    <property type="term" value="F:cytoskeletal motor activity"/>
    <property type="evidence" value="ECO:0007669"/>
    <property type="project" value="InterPro"/>
</dbReference>
<proteinExistence type="inferred from homology"/>
<dbReference type="PANTHER" id="PTHR34653:SF1">
    <property type="entry name" value="FLAGELLAR HOOK-BASAL BODY COMPLEX PROTEIN FLIE"/>
    <property type="match status" value="1"/>
</dbReference>
<keyword evidence="6" id="KW-0966">Cell projection</keyword>